<evidence type="ECO:0000256" key="5">
    <source>
        <dbReference type="SAM" id="MobiDB-lite"/>
    </source>
</evidence>
<feature type="transmembrane region" description="Helical" evidence="6">
    <location>
        <begin position="271"/>
        <end position="292"/>
    </location>
</feature>
<evidence type="ECO:0000256" key="6">
    <source>
        <dbReference type="SAM" id="Phobius"/>
    </source>
</evidence>
<organism evidence="8 9">
    <name type="scientific">Ooceraea biroi</name>
    <name type="common">Clonal raider ant</name>
    <name type="synonym">Cerapachys biroi</name>
    <dbReference type="NCBI Taxonomy" id="2015173"/>
    <lineage>
        <taxon>Eukaryota</taxon>
        <taxon>Metazoa</taxon>
        <taxon>Ecdysozoa</taxon>
        <taxon>Arthropoda</taxon>
        <taxon>Hexapoda</taxon>
        <taxon>Insecta</taxon>
        <taxon>Pterygota</taxon>
        <taxon>Neoptera</taxon>
        <taxon>Endopterygota</taxon>
        <taxon>Hymenoptera</taxon>
        <taxon>Apocrita</taxon>
        <taxon>Aculeata</taxon>
        <taxon>Formicoidea</taxon>
        <taxon>Formicidae</taxon>
        <taxon>Dorylinae</taxon>
        <taxon>Ooceraea</taxon>
    </lineage>
</organism>
<sequence>MQGLLGLKYKSANIVDNLYKMLTNINKIRLPDLALGICSIAFLLIFRKLKDIVCLCARDKENTSRNPVIEKVLWYFSIGRNALIVFITTTIAYQLDAAGSVPFRLSGKIESGLPTISLPSFSAQVGNQTYTFLDMCAHYGSGIVILPLISVLANVAIAKAFAAGAPVNATQEMLTLGLCNILGSFVSSMPTTGAFTRSAVSSASGIQTPMAGLYSGNAIKSEIYTQASMANVIPACECRKNKATLHFTGTMALLALSFLTPYFYYIPRATLSAVLITAVVFMIDLRIIKLLWKGCSQYIVYRVCVYTTHSGGRYIILNLDTCLHYPAVTFFCDKIMAIARSVENDVPLIVNCERFASLDYTSVKGIETLSRRLNHEGSRFWLLRANSNVVNSICAFTDNKYIRLIDNEEDMEDALHDALSNKQSVDLTDISVKRAIEIKKLSHEDLSARSNSRRKDSETDAERLALVSVPESKTEQ</sequence>
<feature type="region of interest" description="Disordered" evidence="5">
    <location>
        <begin position="445"/>
        <end position="476"/>
    </location>
</feature>
<evidence type="ECO:0000313" key="8">
    <source>
        <dbReference type="EMBL" id="RLU22634.1"/>
    </source>
</evidence>
<feature type="transmembrane region" description="Helical" evidence="6">
    <location>
        <begin position="137"/>
        <end position="157"/>
    </location>
</feature>
<evidence type="ECO:0000256" key="1">
    <source>
        <dbReference type="ARBA" id="ARBA00004141"/>
    </source>
</evidence>
<feature type="compositionally biased region" description="Basic and acidic residues" evidence="5">
    <location>
        <begin position="445"/>
        <end position="463"/>
    </location>
</feature>
<feature type="transmembrane region" description="Helical" evidence="6">
    <location>
        <begin position="245"/>
        <end position="265"/>
    </location>
</feature>
<dbReference type="Gene3D" id="3.30.750.24">
    <property type="entry name" value="STAS domain"/>
    <property type="match status" value="1"/>
</dbReference>
<evidence type="ECO:0000256" key="2">
    <source>
        <dbReference type="ARBA" id="ARBA00022692"/>
    </source>
</evidence>
<reference evidence="8 9" key="1">
    <citation type="journal article" date="2018" name="Genome Res.">
        <title>The genomic architecture and molecular evolution of ant odorant receptors.</title>
        <authorList>
            <person name="McKenzie S.K."/>
            <person name="Kronauer D.J.C."/>
        </authorList>
    </citation>
    <scope>NUCLEOTIDE SEQUENCE [LARGE SCALE GENOMIC DNA]</scope>
    <source>
        <strain evidence="8">Clonal line C1</strain>
    </source>
</reference>
<dbReference type="PANTHER" id="PTHR11814">
    <property type="entry name" value="SULFATE TRANSPORTER"/>
    <property type="match status" value="1"/>
</dbReference>
<feature type="transmembrane region" description="Helical" evidence="6">
    <location>
        <begin position="28"/>
        <end position="46"/>
    </location>
</feature>
<accession>A0A3L8DQD6</accession>
<dbReference type="Pfam" id="PF00916">
    <property type="entry name" value="Sulfate_transp"/>
    <property type="match status" value="2"/>
</dbReference>
<dbReference type="InterPro" id="IPR036513">
    <property type="entry name" value="STAS_dom_sf"/>
</dbReference>
<keyword evidence="4 6" id="KW-0472">Membrane</keyword>
<dbReference type="EMBL" id="QOIP01000005">
    <property type="protein sequence ID" value="RLU22634.1"/>
    <property type="molecule type" value="Genomic_DNA"/>
</dbReference>
<dbReference type="Proteomes" id="UP000279307">
    <property type="component" value="Chromosome 5"/>
</dbReference>
<feature type="transmembrane region" description="Helical" evidence="6">
    <location>
        <begin position="72"/>
        <end position="95"/>
    </location>
</feature>
<evidence type="ECO:0000313" key="9">
    <source>
        <dbReference type="Proteomes" id="UP000279307"/>
    </source>
</evidence>
<feature type="domain" description="SLC26A/SulP transporter" evidence="7">
    <location>
        <begin position="2"/>
        <end position="236"/>
    </location>
</feature>
<dbReference type="OrthoDB" id="288203at2759"/>
<evidence type="ECO:0000259" key="7">
    <source>
        <dbReference type="Pfam" id="PF00916"/>
    </source>
</evidence>
<feature type="domain" description="SLC26A/SulP transporter" evidence="7">
    <location>
        <begin position="247"/>
        <end position="293"/>
    </location>
</feature>
<comment type="caution">
    <text evidence="8">The sequence shown here is derived from an EMBL/GenBank/DDBJ whole genome shotgun (WGS) entry which is preliminary data.</text>
</comment>
<proteinExistence type="predicted"/>
<comment type="subcellular location">
    <subcellularLocation>
        <location evidence="1">Membrane</location>
        <topology evidence="1">Multi-pass membrane protein</topology>
    </subcellularLocation>
</comment>
<evidence type="ECO:0000256" key="4">
    <source>
        <dbReference type="ARBA" id="ARBA00023136"/>
    </source>
</evidence>
<dbReference type="AlphaFoldDB" id="A0A3L8DQD6"/>
<dbReference type="GO" id="GO:0055085">
    <property type="term" value="P:transmembrane transport"/>
    <property type="evidence" value="ECO:0007669"/>
    <property type="project" value="InterPro"/>
</dbReference>
<dbReference type="InterPro" id="IPR011547">
    <property type="entry name" value="SLC26A/SulP_dom"/>
</dbReference>
<dbReference type="InterPro" id="IPR001902">
    <property type="entry name" value="SLC26A/SulP_fam"/>
</dbReference>
<keyword evidence="3 6" id="KW-1133">Transmembrane helix</keyword>
<gene>
    <name evidence="8" type="ORF">DMN91_004912</name>
</gene>
<keyword evidence="2 6" id="KW-0812">Transmembrane</keyword>
<dbReference type="GO" id="GO:0016020">
    <property type="term" value="C:membrane"/>
    <property type="evidence" value="ECO:0007669"/>
    <property type="project" value="UniProtKB-SubCell"/>
</dbReference>
<name>A0A3L8DQD6_OOCBI</name>
<protein>
    <recommendedName>
        <fullName evidence="7">SLC26A/SulP transporter domain-containing protein</fullName>
    </recommendedName>
</protein>
<evidence type="ECO:0000256" key="3">
    <source>
        <dbReference type="ARBA" id="ARBA00022989"/>
    </source>
</evidence>